<accession>A0ABT3IJ62</accession>
<sequence>MKFILTLSAMALLCAACSKNDTTTPATGNTKGQTTLTFDARVGNEDFALNKEFTINDTKYSFSQLRYWVSNIALVNEQGTTWKVPSAYFLLEENAAISIQDGKYTYPARKRETVELRDVPAGTYRRVIFSIGVDATYNDNLSLQAGELSQLNGMTNISWMWHTSYLFSSLKGSILSGAAPVALSVETGLNTNYRTLQTDLPAPLVVNEQQSGSITFQVDVAKIIAGVDLMKTPRIGAAQPAEMKQVADNYGTKAIQLMPVNTK</sequence>
<proteinExistence type="predicted"/>
<name>A0ABT3IJ62_9BACT</name>
<feature type="domain" description="Copper-binding protein MbnP-like" evidence="2">
    <location>
        <begin position="32"/>
        <end position="233"/>
    </location>
</feature>
<evidence type="ECO:0000256" key="1">
    <source>
        <dbReference type="SAM" id="SignalP"/>
    </source>
</evidence>
<dbReference type="Pfam" id="PF20243">
    <property type="entry name" value="MbnP"/>
    <property type="match status" value="1"/>
</dbReference>
<reference evidence="3 4" key="1">
    <citation type="submission" date="2022-10" db="EMBL/GenBank/DDBJ databases">
        <title>Chitinophaga nivalis PC15 sp. nov., isolated from Pyeongchang county, South Korea.</title>
        <authorList>
            <person name="Trinh H.N."/>
        </authorList>
    </citation>
    <scope>NUCLEOTIDE SEQUENCE [LARGE SCALE GENOMIC DNA]</scope>
    <source>
        <strain evidence="3 4">PC14</strain>
    </source>
</reference>
<feature type="chain" id="PRO_5045563488" description="Copper-binding protein MbnP-like domain-containing protein" evidence="1">
    <location>
        <begin position="21"/>
        <end position="263"/>
    </location>
</feature>
<evidence type="ECO:0000259" key="2">
    <source>
        <dbReference type="Pfam" id="PF20243"/>
    </source>
</evidence>
<dbReference type="EMBL" id="JAPDNS010000001">
    <property type="protein sequence ID" value="MCW3484001.1"/>
    <property type="molecule type" value="Genomic_DNA"/>
</dbReference>
<feature type="signal peptide" evidence="1">
    <location>
        <begin position="1"/>
        <end position="20"/>
    </location>
</feature>
<comment type="caution">
    <text evidence="3">The sequence shown here is derived from an EMBL/GenBank/DDBJ whole genome shotgun (WGS) entry which is preliminary data.</text>
</comment>
<protein>
    <recommendedName>
        <fullName evidence="2">Copper-binding protein MbnP-like domain-containing protein</fullName>
    </recommendedName>
</protein>
<dbReference type="InterPro" id="IPR046863">
    <property type="entry name" value="MbnP-like_dom"/>
</dbReference>
<evidence type="ECO:0000313" key="4">
    <source>
        <dbReference type="Proteomes" id="UP001207742"/>
    </source>
</evidence>
<keyword evidence="4" id="KW-1185">Reference proteome</keyword>
<dbReference type="RefSeq" id="WP_264729520.1">
    <property type="nucleotide sequence ID" value="NZ_JAPDNR010000001.1"/>
</dbReference>
<keyword evidence="1" id="KW-0732">Signal</keyword>
<evidence type="ECO:0000313" key="3">
    <source>
        <dbReference type="EMBL" id="MCW3484001.1"/>
    </source>
</evidence>
<organism evidence="3 4">
    <name type="scientific">Chitinophaga nivalis</name>
    <dbReference type="NCBI Taxonomy" id="2991709"/>
    <lineage>
        <taxon>Bacteria</taxon>
        <taxon>Pseudomonadati</taxon>
        <taxon>Bacteroidota</taxon>
        <taxon>Chitinophagia</taxon>
        <taxon>Chitinophagales</taxon>
        <taxon>Chitinophagaceae</taxon>
        <taxon>Chitinophaga</taxon>
    </lineage>
</organism>
<gene>
    <name evidence="3" type="ORF">OL497_08860</name>
</gene>
<dbReference type="Proteomes" id="UP001207742">
    <property type="component" value="Unassembled WGS sequence"/>
</dbReference>